<dbReference type="CDD" id="cd03469">
    <property type="entry name" value="Rieske_RO_Alpha_N"/>
    <property type="match status" value="1"/>
</dbReference>
<keyword evidence="8" id="KW-1185">Reference proteome</keyword>
<evidence type="ECO:0000256" key="2">
    <source>
        <dbReference type="ARBA" id="ARBA00022723"/>
    </source>
</evidence>
<keyword evidence="1" id="KW-0001">2Fe-2S</keyword>
<dbReference type="EMBL" id="FUYM01000013">
    <property type="protein sequence ID" value="SKC05298.1"/>
    <property type="molecule type" value="Genomic_DNA"/>
</dbReference>
<keyword evidence="7" id="KW-0223">Dioxygenase</keyword>
<dbReference type="InterPro" id="IPR017941">
    <property type="entry name" value="Rieske_2Fe-2S"/>
</dbReference>
<dbReference type="Gene3D" id="2.102.10.10">
    <property type="entry name" value="Rieske [2Fe-2S] iron-sulphur domain"/>
    <property type="match status" value="1"/>
</dbReference>
<gene>
    <name evidence="7" type="ORF">SAMN06295920_11324</name>
</gene>
<reference evidence="8" key="1">
    <citation type="submission" date="2017-02" db="EMBL/GenBank/DDBJ databases">
        <authorList>
            <person name="Varghese N."/>
            <person name="Submissions S."/>
        </authorList>
    </citation>
    <scope>NUCLEOTIDE SEQUENCE [LARGE SCALE GENOMIC DNA]</scope>
    <source>
        <strain evidence="8">UM2</strain>
    </source>
</reference>
<name>A0A1T5GA54_9SPHN</name>
<keyword evidence="3" id="KW-0560">Oxidoreductase</keyword>
<keyword evidence="2" id="KW-0479">Metal-binding</keyword>
<dbReference type="Pfam" id="PF00355">
    <property type="entry name" value="Rieske"/>
    <property type="match status" value="1"/>
</dbReference>
<dbReference type="PANTHER" id="PTHR21266:SF60">
    <property type="entry name" value="3-KETOSTEROID-9-ALPHA-MONOOXYGENASE, OXYGENASE COMPONENT"/>
    <property type="match status" value="1"/>
</dbReference>
<evidence type="ECO:0000256" key="5">
    <source>
        <dbReference type="ARBA" id="ARBA00023014"/>
    </source>
</evidence>
<feature type="domain" description="Rieske" evidence="6">
    <location>
        <begin position="35"/>
        <end position="136"/>
    </location>
</feature>
<dbReference type="AlphaFoldDB" id="A0A1T5GA54"/>
<keyword evidence="5" id="KW-0411">Iron-sulfur</keyword>
<dbReference type="GO" id="GO:0051213">
    <property type="term" value="F:dioxygenase activity"/>
    <property type="evidence" value="ECO:0007669"/>
    <property type="project" value="UniProtKB-KW"/>
</dbReference>
<evidence type="ECO:0000256" key="3">
    <source>
        <dbReference type="ARBA" id="ARBA00023002"/>
    </source>
</evidence>
<evidence type="ECO:0000256" key="1">
    <source>
        <dbReference type="ARBA" id="ARBA00022714"/>
    </source>
</evidence>
<dbReference type="RefSeq" id="WP_079650343.1">
    <property type="nucleotide sequence ID" value="NZ_FUYM01000013.1"/>
</dbReference>
<dbReference type="OrthoDB" id="9800776at2"/>
<dbReference type="PANTHER" id="PTHR21266">
    <property type="entry name" value="IRON-SULFUR DOMAIN CONTAINING PROTEIN"/>
    <property type="match status" value="1"/>
</dbReference>
<dbReference type="GO" id="GO:0051537">
    <property type="term" value="F:2 iron, 2 sulfur cluster binding"/>
    <property type="evidence" value="ECO:0007669"/>
    <property type="project" value="UniProtKB-KW"/>
</dbReference>
<evidence type="ECO:0000259" key="6">
    <source>
        <dbReference type="PROSITE" id="PS51296"/>
    </source>
</evidence>
<evidence type="ECO:0000313" key="7">
    <source>
        <dbReference type="EMBL" id="SKC05298.1"/>
    </source>
</evidence>
<evidence type="ECO:0000313" key="8">
    <source>
        <dbReference type="Proteomes" id="UP000189818"/>
    </source>
</evidence>
<sequence length="335" mass="37191">MATLVKPADPAARRRTLGPQVPLEGDDGLYTQAWFPICMSSDIAPGEVKGYPFLGGRVIAFRGEDGVAQVTSAYCAHLGADLSIGRVVGNQVQCPYHLWEFDRAGSCRKTGCGDPAPARASLFAFPTLEKHGLIWAFNGDEPHYDLPDWPFPEENLLVQTQEFPVPMAIDPWMICAQTPDIQHIRLLHKFTEMPGGIGTNIEWTDHSMFYQLDGLWGGRHMNVRGGIIGTSIFFQTGTLDGRWFGFLAAFGLPAPRQSRMFSVFAGERTDDDAEVRAFLDQCHQFETAIAMEDSAIGLTIHFKVGSLTRADATLARYLDMVRRWPRAHPSAEFID</sequence>
<dbReference type="SUPFAM" id="SSF50022">
    <property type="entry name" value="ISP domain"/>
    <property type="match status" value="1"/>
</dbReference>
<organism evidence="7 8">
    <name type="scientific">Rhizorhabdus histidinilytica</name>
    <dbReference type="NCBI Taxonomy" id="439228"/>
    <lineage>
        <taxon>Bacteria</taxon>
        <taxon>Pseudomonadati</taxon>
        <taxon>Pseudomonadota</taxon>
        <taxon>Alphaproteobacteria</taxon>
        <taxon>Sphingomonadales</taxon>
        <taxon>Sphingomonadaceae</taxon>
        <taxon>Rhizorhabdus</taxon>
    </lineage>
</organism>
<accession>A0A1T5GA54</accession>
<evidence type="ECO:0000256" key="4">
    <source>
        <dbReference type="ARBA" id="ARBA00023004"/>
    </source>
</evidence>
<dbReference type="Proteomes" id="UP000189818">
    <property type="component" value="Unassembled WGS sequence"/>
</dbReference>
<dbReference type="InterPro" id="IPR036922">
    <property type="entry name" value="Rieske_2Fe-2S_sf"/>
</dbReference>
<proteinExistence type="predicted"/>
<dbReference type="PROSITE" id="PS51296">
    <property type="entry name" value="RIESKE"/>
    <property type="match status" value="1"/>
</dbReference>
<dbReference type="STRING" id="439228.SAMN06295920_11324"/>
<dbReference type="InterPro" id="IPR050584">
    <property type="entry name" value="Cholesterol_7-desaturase"/>
</dbReference>
<keyword evidence="4" id="KW-0408">Iron</keyword>
<protein>
    <submittedName>
        <fullName evidence="7">Phenylpropionate dioxygenase, large terminal subunit</fullName>
    </submittedName>
</protein>
<dbReference type="GO" id="GO:0046872">
    <property type="term" value="F:metal ion binding"/>
    <property type="evidence" value="ECO:0007669"/>
    <property type="project" value="UniProtKB-KW"/>
</dbReference>